<evidence type="ECO:0000259" key="1">
    <source>
        <dbReference type="PROSITE" id="PS50994"/>
    </source>
</evidence>
<proteinExistence type="predicted"/>
<dbReference type="OrthoDB" id="5294825at2"/>
<dbReference type="RefSeq" id="WP_153420516.1">
    <property type="nucleotide sequence ID" value="NZ_WFLM01000003.1"/>
</dbReference>
<dbReference type="InterPro" id="IPR025948">
    <property type="entry name" value="HTH-like_dom"/>
</dbReference>
<dbReference type="Gene3D" id="3.30.420.10">
    <property type="entry name" value="Ribonuclease H-like superfamily/Ribonuclease H"/>
    <property type="match status" value="1"/>
</dbReference>
<dbReference type="SUPFAM" id="SSF53098">
    <property type="entry name" value="Ribonuclease H-like"/>
    <property type="match status" value="1"/>
</dbReference>
<dbReference type="PANTHER" id="PTHR46889">
    <property type="entry name" value="TRANSPOSASE INSF FOR INSERTION SEQUENCE IS3B-RELATED"/>
    <property type="match status" value="1"/>
</dbReference>
<dbReference type="InterPro" id="IPR012337">
    <property type="entry name" value="RNaseH-like_sf"/>
</dbReference>
<comment type="caution">
    <text evidence="2">The sequence shown here is derived from an EMBL/GenBank/DDBJ whole genome shotgun (WGS) entry which is preliminary data.</text>
</comment>
<evidence type="ECO:0000313" key="2">
    <source>
        <dbReference type="EMBL" id="KAB8039117.1"/>
    </source>
</evidence>
<dbReference type="EMBL" id="WFLM01000003">
    <property type="protein sequence ID" value="KAB8039117.1"/>
    <property type="molecule type" value="Genomic_DNA"/>
</dbReference>
<name>A0A6N6VSM6_9BACT</name>
<dbReference type="Pfam" id="PF13683">
    <property type="entry name" value="rve_3"/>
    <property type="match status" value="1"/>
</dbReference>
<accession>A0A6N6VSM6</accession>
<dbReference type="InterPro" id="IPR050900">
    <property type="entry name" value="Transposase_IS3/IS150/IS904"/>
</dbReference>
<dbReference type="GO" id="GO:0015074">
    <property type="term" value="P:DNA integration"/>
    <property type="evidence" value="ECO:0007669"/>
    <property type="project" value="InterPro"/>
</dbReference>
<sequence length="278" mass="32529">MLNLGKYKILRVSKNLKISRQSIYKNKTKVVCMKNYVKKEDTFLLSIIKNILENRPTYGYKRVTAMVNNVIQENHGKVNKKRIYRIMKNNGLLLPKTEVQRKEHTGTGKIITLHSNTRWCSYGFEIRCFNDEKVYVAFSLDCRDREAISYVASKEPLLGKNIQDLMIHSVEKRFNNLKTQRQIEWLSDRGSIYRDKSVQNLARNLGLKPCYTAAYSPSSNGMAEAFVGTFKRDYVYVNDCYSADWVLEHLEEWFYDYNHHAPHSGLAMMSPIQYQNSH</sequence>
<dbReference type="PROSITE" id="PS50994">
    <property type="entry name" value="INTEGRASE"/>
    <property type="match status" value="1"/>
</dbReference>
<gene>
    <name evidence="2" type="ORF">GCL60_09690</name>
</gene>
<dbReference type="GO" id="GO:0003676">
    <property type="term" value="F:nucleic acid binding"/>
    <property type="evidence" value="ECO:0007669"/>
    <property type="project" value="InterPro"/>
</dbReference>
<reference evidence="2 3" key="1">
    <citation type="submission" date="2019-10" db="EMBL/GenBank/DDBJ databases">
        <title>New species of Slilvanegrellaceae.</title>
        <authorList>
            <person name="Pitt A."/>
            <person name="Hahn M.W."/>
        </authorList>
    </citation>
    <scope>NUCLEOTIDE SEQUENCE [LARGE SCALE GENOMIC DNA]</scope>
    <source>
        <strain evidence="2 3">SP-Ram-0.45-NSY-1</strain>
    </source>
</reference>
<dbReference type="AlphaFoldDB" id="A0A6N6VSM6"/>
<keyword evidence="3" id="KW-1185">Reference proteome</keyword>
<dbReference type="Proteomes" id="UP000437748">
    <property type="component" value="Unassembled WGS sequence"/>
</dbReference>
<dbReference type="Pfam" id="PF13276">
    <property type="entry name" value="HTH_21"/>
    <property type="match status" value="1"/>
</dbReference>
<dbReference type="PANTHER" id="PTHR46889:SF5">
    <property type="entry name" value="INTEGRASE PROTEIN"/>
    <property type="match status" value="1"/>
</dbReference>
<feature type="domain" description="Integrase catalytic" evidence="1">
    <location>
        <begin position="110"/>
        <end position="278"/>
    </location>
</feature>
<dbReference type="NCBIfam" id="NF033516">
    <property type="entry name" value="transpos_IS3"/>
    <property type="match status" value="1"/>
</dbReference>
<evidence type="ECO:0000313" key="3">
    <source>
        <dbReference type="Proteomes" id="UP000437748"/>
    </source>
</evidence>
<organism evidence="2 3">
    <name type="scientific">Silvanigrella paludirubra</name>
    <dbReference type="NCBI Taxonomy" id="2499159"/>
    <lineage>
        <taxon>Bacteria</taxon>
        <taxon>Pseudomonadati</taxon>
        <taxon>Bdellovibrionota</taxon>
        <taxon>Oligoflexia</taxon>
        <taxon>Silvanigrellales</taxon>
        <taxon>Silvanigrellaceae</taxon>
        <taxon>Silvanigrella</taxon>
    </lineage>
</organism>
<dbReference type="InterPro" id="IPR048020">
    <property type="entry name" value="Transpos_IS3"/>
</dbReference>
<dbReference type="InterPro" id="IPR036397">
    <property type="entry name" value="RNaseH_sf"/>
</dbReference>
<dbReference type="InterPro" id="IPR001584">
    <property type="entry name" value="Integrase_cat-core"/>
</dbReference>
<protein>
    <submittedName>
        <fullName evidence="2">IS3 family transposase</fullName>
    </submittedName>
</protein>